<dbReference type="EMBL" id="PEZI01000013">
    <property type="protein sequence ID" value="PIS14823.1"/>
    <property type="molecule type" value="Genomic_DNA"/>
</dbReference>
<dbReference type="SUPFAM" id="SSF140931">
    <property type="entry name" value="Fic-like"/>
    <property type="match status" value="1"/>
</dbReference>
<dbReference type="PANTHER" id="PTHR13504">
    <property type="entry name" value="FIDO DOMAIN-CONTAINING PROTEIN DDB_G0283145"/>
    <property type="match status" value="1"/>
</dbReference>
<protein>
    <recommendedName>
        <fullName evidence="3">Fido domain-containing protein</fullName>
    </recommendedName>
</protein>
<evidence type="ECO:0000256" key="1">
    <source>
        <dbReference type="PIRSR" id="PIRSR640198-1"/>
    </source>
</evidence>
<organism evidence="4 5">
    <name type="scientific">Candidatus Shapirobacteria bacterium CG09_land_8_20_14_0_10_39_12</name>
    <dbReference type="NCBI Taxonomy" id="1974885"/>
    <lineage>
        <taxon>Bacteria</taxon>
        <taxon>Candidatus Shapironibacteriota</taxon>
    </lineage>
</organism>
<dbReference type="InterPro" id="IPR003812">
    <property type="entry name" value="Fido"/>
</dbReference>
<feature type="domain" description="Fido" evidence="3">
    <location>
        <begin position="106"/>
        <end position="262"/>
    </location>
</feature>
<dbReference type="Proteomes" id="UP000230775">
    <property type="component" value="Unassembled WGS sequence"/>
</dbReference>
<evidence type="ECO:0000256" key="2">
    <source>
        <dbReference type="PIRSR" id="PIRSR640198-3"/>
    </source>
</evidence>
<proteinExistence type="predicted"/>
<dbReference type="PANTHER" id="PTHR13504:SF38">
    <property type="entry name" value="FIDO DOMAIN-CONTAINING PROTEIN"/>
    <property type="match status" value="1"/>
</dbReference>
<dbReference type="Gene3D" id="1.10.3290.10">
    <property type="entry name" value="Fido-like domain"/>
    <property type="match status" value="1"/>
</dbReference>
<evidence type="ECO:0000259" key="3">
    <source>
        <dbReference type="PROSITE" id="PS51459"/>
    </source>
</evidence>
<sequence>MYQPKFTITNDILANIGLIEAAREVVKNAPLIPVYETRFVKDALLRTVHHGTHLEGNDLSLAETKKVIEGENILAGKRDVQEVINYRNVLKYIDSLENQIKEGLQYNQTLLKKINEIVCERIVSEGQAGRYRETQVILKNEQTDEVIYQPPVFVEIPYLIEDFFDWLNSTEAKKFHPVLRAGISHYFIVAVHPFVEGNGRTARALATLVLFTENYDIKKFFSLEEYFDKDAERYYQALTRADNREMGLSKRDLTPWLEYFTQAMAVELTRIKEQIKRLSLDIKVKSRVGSQIPLNERQIKLIEYLEENGSINTARARQIVPEYSDDTIVRDFNYFIKQMIVKKKGKTKAAKYIMR</sequence>
<dbReference type="InterPro" id="IPR036597">
    <property type="entry name" value="Fido-like_dom_sf"/>
</dbReference>
<feature type="site" description="Important for autoinhibition of adenylyltransferase activity" evidence="2">
    <location>
        <position position="55"/>
    </location>
</feature>
<dbReference type="AlphaFoldDB" id="A0A2H0WQ83"/>
<feature type="active site" evidence="1">
    <location>
        <position position="192"/>
    </location>
</feature>
<dbReference type="InterPro" id="IPR040198">
    <property type="entry name" value="Fido_containing"/>
</dbReference>
<dbReference type="Pfam" id="PF02661">
    <property type="entry name" value="Fic"/>
    <property type="match status" value="1"/>
</dbReference>
<name>A0A2H0WQ83_9BACT</name>
<gene>
    <name evidence="4" type="ORF">COT64_00590</name>
</gene>
<comment type="caution">
    <text evidence="4">The sequence shown here is derived from an EMBL/GenBank/DDBJ whole genome shotgun (WGS) entry which is preliminary data.</text>
</comment>
<accession>A0A2H0WQ83</accession>
<reference evidence="5" key="1">
    <citation type="submission" date="2017-09" db="EMBL/GenBank/DDBJ databases">
        <title>Depth-based differentiation of microbial function through sediment-hosted aquifers and enrichment of novel symbionts in the deep terrestrial subsurface.</title>
        <authorList>
            <person name="Probst A.J."/>
            <person name="Ladd B."/>
            <person name="Jarett J.K."/>
            <person name="Geller-Mcgrath D.E."/>
            <person name="Sieber C.M.K."/>
            <person name="Emerson J.B."/>
            <person name="Anantharaman K."/>
            <person name="Thomas B.C."/>
            <person name="Malmstrom R."/>
            <person name="Stieglmeier M."/>
            <person name="Klingl A."/>
            <person name="Woyke T."/>
            <person name="Ryan C.M."/>
            <person name="Banfield J.F."/>
        </authorList>
    </citation>
    <scope>NUCLEOTIDE SEQUENCE [LARGE SCALE GENOMIC DNA]</scope>
</reference>
<evidence type="ECO:0000313" key="4">
    <source>
        <dbReference type="EMBL" id="PIS14823.1"/>
    </source>
</evidence>
<evidence type="ECO:0000313" key="5">
    <source>
        <dbReference type="Proteomes" id="UP000230775"/>
    </source>
</evidence>
<dbReference type="PROSITE" id="PS51459">
    <property type="entry name" value="FIDO"/>
    <property type="match status" value="1"/>
</dbReference>